<dbReference type="Pfam" id="PF07885">
    <property type="entry name" value="Ion_trans_2"/>
    <property type="match status" value="1"/>
</dbReference>
<dbReference type="GO" id="GO:0030322">
    <property type="term" value="P:stabilization of membrane potential"/>
    <property type="evidence" value="ECO:0007669"/>
    <property type="project" value="TreeGrafter"/>
</dbReference>
<dbReference type="Gene3D" id="1.10.287.70">
    <property type="match status" value="1"/>
</dbReference>
<dbReference type="PANTHER" id="PTHR11003:SF296">
    <property type="entry name" value="POTASSIUM CHANNEL DOMAIN-CONTAINING PROTEIN"/>
    <property type="match status" value="1"/>
</dbReference>
<keyword evidence="3" id="KW-0813">Transport</keyword>
<evidence type="ECO:0000256" key="3">
    <source>
        <dbReference type="ARBA" id="ARBA00022448"/>
    </source>
</evidence>
<accession>A0A7E4UYS7</accession>
<evidence type="ECO:0000256" key="12">
    <source>
        <dbReference type="SAM" id="MobiDB-lite"/>
    </source>
</evidence>
<dbReference type="GO" id="GO:0015271">
    <property type="term" value="F:outward rectifier potassium channel activity"/>
    <property type="evidence" value="ECO:0007669"/>
    <property type="project" value="TreeGrafter"/>
</dbReference>
<keyword evidence="15" id="KW-1185">Reference proteome</keyword>
<evidence type="ECO:0000256" key="13">
    <source>
        <dbReference type="SAM" id="Phobius"/>
    </source>
</evidence>
<feature type="transmembrane region" description="Helical" evidence="13">
    <location>
        <begin position="154"/>
        <end position="172"/>
    </location>
</feature>
<keyword evidence="9" id="KW-0406">Ion transport</keyword>
<dbReference type="InterPro" id="IPR003280">
    <property type="entry name" value="2pore_dom_K_chnl"/>
</dbReference>
<keyword evidence="4" id="KW-0633">Potassium transport</keyword>
<evidence type="ECO:0000256" key="1">
    <source>
        <dbReference type="ARBA" id="ARBA00004141"/>
    </source>
</evidence>
<feature type="region of interest" description="Disordered" evidence="12">
    <location>
        <begin position="267"/>
        <end position="290"/>
    </location>
</feature>
<keyword evidence="5 13" id="KW-0812">Transmembrane</keyword>
<evidence type="ECO:0000256" key="5">
    <source>
        <dbReference type="ARBA" id="ARBA00022692"/>
    </source>
</evidence>
<keyword evidence="7" id="KW-0630">Potassium</keyword>
<evidence type="ECO:0000256" key="10">
    <source>
        <dbReference type="ARBA" id="ARBA00023136"/>
    </source>
</evidence>
<sequence length="502" mass="56533">MAIHALPEDCLLDTGLAETISHSNISISTAASSSKESKPLTVMDRISKGLKIALPHVGLYIFIFCYLCAGAYVFHLLEDATDKERQRTKLSEIRAVYSKIAAEMKDECGAGLDEGRLYAELSRISTFMEMRPFRLYPDKEPDVDELLPPRWVKMPSFLFALSILTTTGYAYANPVTGIGQSVAIAYGLIGIPIMILAAIDIGRFLSVVVLWVWTTLDDCVTLPKALKRSMKKPSIVSQVETKAINILKEKARRRSWRGKGIHHHLEEAERLTNKKPKPAPPENPDEKPKRRLPLSVNASFLLLFCMLGGLFFVAAGNEKTFIEGFFVTFNLVANLTMSEMPSDLSHMLTLFYIAFFVIFGVAVLSMCADLAATDLKWIFLKIHYFGRKINWKRKDAKRDEMEVEVKELLKIISQIRAKYPEKDTITPVDILQYMQEVNSSTESEYLNTDHRRDTIAFMPQSIEALKFADDIELDDGSHRMPATPSGRDEKASVISMSSLEML</sequence>
<dbReference type="InterPro" id="IPR003092">
    <property type="entry name" value="2pore_dom_K_chnl_TASK"/>
</dbReference>
<evidence type="ECO:0000256" key="2">
    <source>
        <dbReference type="ARBA" id="ARBA00006666"/>
    </source>
</evidence>
<evidence type="ECO:0000259" key="14">
    <source>
        <dbReference type="Pfam" id="PF07885"/>
    </source>
</evidence>
<organism evidence="15 16">
    <name type="scientific">Panagrellus redivivus</name>
    <name type="common">Microworm</name>
    <dbReference type="NCBI Taxonomy" id="6233"/>
    <lineage>
        <taxon>Eukaryota</taxon>
        <taxon>Metazoa</taxon>
        <taxon>Ecdysozoa</taxon>
        <taxon>Nematoda</taxon>
        <taxon>Chromadorea</taxon>
        <taxon>Rhabditida</taxon>
        <taxon>Tylenchina</taxon>
        <taxon>Panagrolaimomorpha</taxon>
        <taxon>Panagrolaimoidea</taxon>
        <taxon>Panagrolaimidae</taxon>
        <taxon>Panagrellus</taxon>
    </lineage>
</organism>
<keyword evidence="8 13" id="KW-1133">Transmembrane helix</keyword>
<dbReference type="PRINTS" id="PR01095">
    <property type="entry name" value="TASKCHANNEL"/>
</dbReference>
<reference evidence="15" key="1">
    <citation type="journal article" date="2013" name="Genetics">
        <title>The draft genome and transcriptome of Panagrellus redivivus are shaped by the harsh demands of a free-living lifestyle.</title>
        <authorList>
            <person name="Srinivasan J."/>
            <person name="Dillman A.R."/>
            <person name="Macchietto M.G."/>
            <person name="Heikkinen L."/>
            <person name="Lakso M."/>
            <person name="Fracchia K.M."/>
            <person name="Antoshechkin I."/>
            <person name="Mortazavi A."/>
            <person name="Wong G."/>
            <person name="Sternberg P.W."/>
        </authorList>
    </citation>
    <scope>NUCLEOTIDE SEQUENCE [LARGE SCALE GENOMIC DNA]</scope>
    <source>
        <strain evidence="15">MT8872</strain>
    </source>
</reference>
<dbReference type="PANTHER" id="PTHR11003">
    <property type="entry name" value="POTASSIUM CHANNEL, SUBFAMILY K"/>
    <property type="match status" value="1"/>
</dbReference>
<keyword evidence="10 13" id="KW-0472">Membrane</keyword>
<feature type="transmembrane region" description="Helical" evidence="13">
    <location>
        <begin position="57"/>
        <end position="77"/>
    </location>
</feature>
<evidence type="ECO:0000256" key="6">
    <source>
        <dbReference type="ARBA" id="ARBA00022826"/>
    </source>
</evidence>
<feature type="domain" description="Potassium channel" evidence="14">
    <location>
        <begin position="151"/>
        <end position="206"/>
    </location>
</feature>
<name>A0A7E4UYS7_PANRE</name>
<feature type="transmembrane region" description="Helical" evidence="13">
    <location>
        <begin position="294"/>
        <end position="313"/>
    </location>
</feature>
<dbReference type="WBParaSite" id="Pan_g14230.t1">
    <property type="protein sequence ID" value="Pan_g14230.t1"/>
    <property type="gene ID" value="Pan_g14230"/>
</dbReference>
<dbReference type="SUPFAM" id="SSF81324">
    <property type="entry name" value="Voltage-gated potassium channels"/>
    <property type="match status" value="1"/>
</dbReference>
<evidence type="ECO:0000313" key="16">
    <source>
        <dbReference type="WBParaSite" id="Pan_g14230.t1"/>
    </source>
</evidence>
<dbReference type="GO" id="GO:0005886">
    <property type="term" value="C:plasma membrane"/>
    <property type="evidence" value="ECO:0007669"/>
    <property type="project" value="TreeGrafter"/>
</dbReference>
<protein>
    <submittedName>
        <fullName evidence="16">Ion_trans_2 domain-containing protein</fullName>
    </submittedName>
</protein>
<evidence type="ECO:0000313" key="15">
    <source>
        <dbReference type="Proteomes" id="UP000492821"/>
    </source>
</evidence>
<dbReference type="InterPro" id="IPR013099">
    <property type="entry name" value="K_chnl_dom"/>
</dbReference>
<evidence type="ECO:0000256" key="11">
    <source>
        <dbReference type="ARBA" id="ARBA00023303"/>
    </source>
</evidence>
<comment type="subcellular location">
    <subcellularLocation>
        <location evidence="1">Membrane</location>
        <topology evidence="1">Multi-pass membrane protein</topology>
    </subcellularLocation>
</comment>
<comment type="similarity">
    <text evidence="2">Belongs to the two pore domain potassium channel (TC 1.A.1.8) family.</text>
</comment>
<dbReference type="AlphaFoldDB" id="A0A7E4UYS7"/>
<feature type="transmembrane region" description="Helical" evidence="13">
    <location>
        <begin position="349"/>
        <end position="372"/>
    </location>
</feature>
<evidence type="ECO:0000256" key="8">
    <source>
        <dbReference type="ARBA" id="ARBA00022989"/>
    </source>
</evidence>
<reference evidence="16" key="2">
    <citation type="submission" date="2020-10" db="UniProtKB">
        <authorList>
            <consortium name="WormBaseParasite"/>
        </authorList>
    </citation>
    <scope>IDENTIFICATION</scope>
</reference>
<evidence type="ECO:0000256" key="7">
    <source>
        <dbReference type="ARBA" id="ARBA00022958"/>
    </source>
</evidence>
<feature type="transmembrane region" description="Helical" evidence="13">
    <location>
        <begin position="184"/>
        <end position="213"/>
    </location>
</feature>
<keyword evidence="11" id="KW-0407">Ion channel</keyword>
<dbReference type="Proteomes" id="UP000492821">
    <property type="component" value="Unassembled WGS sequence"/>
</dbReference>
<proteinExistence type="inferred from homology"/>
<keyword evidence="6" id="KW-0631">Potassium channel</keyword>
<dbReference type="GO" id="GO:0022841">
    <property type="term" value="F:potassium ion leak channel activity"/>
    <property type="evidence" value="ECO:0007669"/>
    <property type="project" value="TreeGrafter"/>
</dbReference>
<evidence type="ECO:0000256" key="4">
    <source>
        <dbReference type="ARBA" id="ARBA00022538"/>
    </source>
</evidence>
<evidence type="ECO:0000256" key="9">
    <source>
        <dbReference type="ARBA" id="ARBA00023065"/>
    </source>
</evidence>